<dbReference type="PANTHER" id="PTHR13904:SF0">
    <property type="entry name" value="U4_U6 SMALL NUCLEAR RIBONUCLEOPROTEIN PRP31"/>
    <property type="match status" value="1"/>
</dbReference>
<dbReference type="GO" id="GO:0046540">
    <property type="term" value="C:U4/U6 x U5 tri-snRNP complex"/>
    <property type="evidence" value="ECO:0007669"/>
    <property type="project" value="InterPro"/>
</dbReference>
<dbReference type="OrthoDB" id="4771285at2759"/>
<feature type="signal peptide" evidence="1">
    <location>
        <begin position="1"/>
        <end position="24"/>
    </location>
</feature>
<gene>
    <name evidence="3" type="ORF">DUI87_08781</name>
</gene>
<dbReference type="Gene3D" id="1.10.246.90">
    <property type="entry name" value="Nop domain"/>
    <property type="match status" value="1"/>
</dbReference>
<dbReference type="InterPro" id="IPR042239">
    <property type="entry name" value="Nop_C"/>
</dbReference>
<dbReference type="STRING" id="333673.A0A3M0KKT5"/>
<dbReference type="GO" id="GO:0071011">
    <property type="term" value="C:precatalytic spliceosome"/>
    <property type="evidence" value="ECO:0007669"/>
    <property type="project" value="TreeGrafter"/>
</dbReference>
<dbReference type="SUPFAM" id="SSF89124">
    <property type="entry name" value="Nop domain"/>
    <property type="match status" value="1"/>
</dbReference>
<evidence type="ECO:0000259" key="2">
    <source>
        <dbReference type="PROSITE" id="PS51358"/>
    </source>
</evidence>
<accession>A0A3M0KKT5</accession>
<keyword evidence="4" id="KW-1185">Reference proteome</keyword>
<comment type="caution">
    <text evidence="3">The sequence shown here is derived from an EMBL/GenBank/DDBJ whole genome shotgun (WGS) entry which is preliminary data.</text>
</comment>
<protein>
    <recommendedName>
        <fullName evidence="2">Nop domain-containing protein</fullName>
    </recommendedName>
</protein>
<evidence type="ECO:0000313" key="4">
    <source>
        <dbReference type="Proteomes" id="UP000269221"/>
    </source>
</evidence>
<dbReference type="PROSITE" id="PS51358">
    <property type="entry name" value="NOP"/>
    <property type="match status" value="1"/>
</dbReference>
<dbReference type="InterPro" id="IPR002687">
    <property type="entry name" value="Nop_dom"/>
</dbReference>
<dbReference type="Proteomes" id="UP000269221">
    <property type="component" value="Unassembled WGS sequence"/>
</dbReference>
<feature type="chain" id="PRO_5018011283" description="Nop domain-containing protein" evidence="1">
    <location>
        <begin position="25"/>
        <end position="216"/>
    </location>
</feature>
<dbReference type="EMBL" id="QRBI01000105">
    <property type="protein sequence ID" value="RMC13703.1"/>
    <property type="molecule type" value="Genomic_DNA"/>
</dbReference>
<dbReference type="GO" id="GO:0005687">
    <property type="term" value="C:U4 snRNP"/>
    <property type="evidence" value="ECO:0007669"/>
    <property type="project" value="TreeGrafter"/>
</dbReference>
<dbReference type="Pfam" id="PF01798">
    <property type="entry name" value="Nop"/>
    <property type="match status" value="1"/>
</dbReference>
<dbReference type="InterPro" id="IPR036070">
    <property type="entry name" value="Nop_dom_sf"/>
</dbReference>
<proteinExistence type="predicted"/>
<keyword evidence="1" id="KW-0732">Signal</keyword>
<evidence type="ECO:0000313" key="3">
    <source>
        <dbReference type="EMBL" id="RMC13703.1"/>
    </source>
</evidence>
<dbReference type="PANTHER" id="PTHR13904">
    <property type="entry name" value="PRE-MRNA SPLICING FACTOR PRP31"/>
    <property type="match status" value="1"/>
</dbReference>
<name>A0A3M0KKT5_HIRRU</name>
<evidence type="ECO:0000256" key="1">
    <source>
        <dbReference type="SAM" id="SignalP"/>
    </source>
</evidence>
<organism evidence="3 4">
    <name type="scientific">Hirundo rustica rustica</name>
    <dbReference type="NCBI Taxonomy" id="333673"/>
    <lineage>
        <taxon>Eukaryota</taxon>
        <taxon>Metazoa</taxon>
        <taxon>Chordata</taxon>
        <taxon>Craniata</taxon>
        <taxon>Vertebrata</taxon>
        <taxon>Euteleostomi</taxon>
        <taxon>Archelosauria</taxon>
        <taxon>Archosauria</taxon>
        <taxon>Dinosauria</taxon>
        <taxon>Saurischia</taxon>
        <taxon>Theropoda</taxon>
        <taxon>Coelurosauria</taxon>
        <taxon>Aves</taxon>
        <taxon>Neognathae</taxon>
        <taxon>Neoaves</taxon>
        <taxon>Telluraves</taxon>
        <taxon>Australaves</taxon>
        <taxon>Passeriformes</taxon>
        <taxon>Sylvioidea</taxon>
        <taxon>Hirundinidae</taxon>
        <taxon>Hirundo</taxon>
    </lineage>
</organism>
<feature type="domain" description="Nop" evidence="2">
    <location>
        <begin position="1"/>
        <end position="117"/>
    </location>
</feature>
<sequence>MVGVAGGLLSKLPACNILLLGAQCWTLPGFSCASILPRTSFIYHSDIVRSQPLDLRMKVVQLMAARVDICHESQDGKEDLGFSLGHLGKAGSGRLCQTQVKEATKAQISKALQRTRQKQSVIYRDKSTIQDCSLGTAWSVAFIPLQGLVIVNLQEAEKRVPEANQKYFSSMAKFLKVKGNKNEVPIPLTPLGIHKSHLANPKFPRIHPNGAFSNFL</sequence>
<reference evidence="3 4" key="1">
    <citation type="submission" date="2018-07" db="EMBL/GenBank/DDBJ databases">
        <title>A high quality draft genome assembly of the barn swallow (H. rustica rustica).</title>
        <authorList>
            <person name="Formenti G."/>
            <person name="Chiara M."/>
            <person name="Poveda L."/>
            <person name="Francoijs K.-J."/>
            <person name="Bonisoli-Alquati A."/>
            <person name="Canova L."/>
            <person name="Gianfranceschi L."/>
            <person name="Horner D.S."/>
            <person name="Saino N."/>
        </authorList>
    </citation>
    <scope>NUCLEOTIDE SEQUENCE [LARGE SCALE GENOMIC DNA]</scope>
    <source>
        <strain evidence="3">Chelidonia</strain>
        <tissue evidence="3">Blood</tissue>
    </source>
</reference>
<dbReference type="InterPro" id="IPR027105">
    <property type="entry name" value="Prp31"/>
</dbReference>
<dbReference type="AlphaFoldDB" id="A0A3M0KKT5"/>
<dbReference type="GO" id="GO:0000244">
    <property type="term" value="P:spliceosomal tri-snRNP complex assembly"/>
    <property type="evidence" value="ECO:0007669"/>
    <property type="project" value="InterPro"/>
</dbReference>